<feature type="region of interest" description="Disordered" evidence="1">
    <location>
        <begin position="1"/>
        <end position="33"/>
    </location>
</feature>
<dbReference type="Gene3D" id="1.10.510.10">
    <property type="entry name" value="Transferase(Phosphotransferase) domain 1"/>
    <property type="match status" value="1"/>
</dbReference>
<evidence type="ECO:0000259" key="2">
    <source>
        <dbReference type="Pfam" id="PF17667"/>
    </source>
</evidence>
<dbReference type="Pfam" id="PF17667">
    <property type="entry name" value="Pkinase_fungal"/>
    <property type="match status" value="1"/>
</dbReference>
<name>A0A9W7YC72_9FUNG</name>
<dbReference type="PANTHER" id="PTHR38248:SF2">
    <property type="entry name" value="FUNK1 11"/>
    <property type="match status" value="1"/>
</dbReference>
<gene>
    <name evidence="3" type="ORF">LPJ61_003625</name>
</gene>
<dbReference type="OrthoDB" id="5584477at2759"/>
<accession>A0A9W7YC72</accession>
<dbReference type="AlphaFoldDB" id="A0A9W7YC72"/>
<dbReference type="InterPro" id="IPR040976">
    <property type="entry name" value="Pkinase_fungal"/>
</dbReference>
<evidence type="ECO:0000313" key="4">
    <source>
        <dbReference type="Proteomes" id="UP001143981"/>
    </source>
</evidence>
<keyword evidence="4" id="KW-1185">Reference proteome</keyword>
<dbReference type="GO" id="GO:0004672">
    <property type="term" value="F:protein kinase activity"/>
    <property type="evidence" value="ECO:0007669"/>
    <property type="project" value="InterPro"/>
</dbReference>
<protein>
    <recommendedName>
        <fullName evidence="2">Fungal-type protein kinase domain-containing protein</fullName>
    </recommendedName>
</protein>
<comment type="caution">
    <text evidence="3">The sequence shown here is derived from an EMBL/GenBank/DDBJ whole genome shotgun (WGS) entry which is preliminary data.</text>
</comment>
<dbReference type="PROSITE" id="PS00109">
    <property type="entry name" value="PROTEIN_KINASE_TYR"/>
    <property type="match status" value="1"/>
</dbReference>
<sequence>MLHKPTPTEGGSDEENHDSSNEEGGGPDWPNVAVRDREMLNVDKFRGWLEGRLSGELEKRTNQPFADFVQHVACWVEASMSAGGTDATADCIQPQRALLACNLDVQPTGSDESTRLDAILIAQPDTTTAGRLDCANYRDALALVAVKPTRDQLYKAYEQMLCYSRQVYAIQHNRSFAWGFTLCERGLRVILFTNDHAVASDDMDLGTSKGRRAFIRVLVGLSCFDEQRLGYDETVVWHAGTGPQNPGYWTIECVEQRDAADGEAQQTVTYYARDPDIIAVRLFGRHTRGFLASCDPDKVDEPDTFIKDVWSDTSESARNDPDSDPRDEVAMVREVSRMLAEDPRDNDPPFIVFKHGGLHVVESTAAVLGPILEHIEEQGCLVIQPRRPRRGRRKAKTEKMALDPFPFRIHKRIAMSPIGQPLATLESPYELIIVLADAMRAHACLLECGILHRDISVNNILVVRDPSGQVRGLLTDLDCAIKVGVERDLRPERTGTPPFMSISNLENSSVPRSELDDWESVLYIACWLGVYGVSEVDHINCQKEIEDDKNWVYCALDRWDAGSFKDIANAKHAHLASPVEFDEKIIMWFMNGDGYKALEELVIG</sequence>
<organism evidence="3 4">
    <name type="scientific">Coemansia biformis</name>
    <dbReference type="NCBI Taxonomy" id="1286918"/>
    <lineage>
        <taxon>Eukaryota</taxon>
        <taxon>Fungi</taxon>
        <taxon>Fungi incertae sedis</taxon>
        <taxon>Zoopagomycota</taxon>
        <taxon>Kickxellomycotina</taxon>
        <taxon>Kickxellomycetes</taxon>
        <taxon>Kickxellales</taxon>
        <taxon>Kickxellaceae</taxon>
        <taxon>Coemansia</taxon>
    </lineage>
</organism>
<feature type="non-terminal residue" evidence="3">
    <location>
        <position position="1"/>
    </location>
</feature>
<dbReference type="Proteomes" id="UP001143981">
    <property type="component" value="Unassembled WGS sequence"/>
</dbReference>
<dbReference type="SUPFAM" id="SSF56112">
    <property type="entry name" value="Protein kinase-like (PK-like)"/>
    <property type="match status" value="1"/>
</dbReference>
<dbReference type="InterPro" id="IPR011009">
    <property type="entry name" value="Kinase-like_dom_sf"/>
</dbReference>
<feature type="domain" description="Fungal-type protein kinase" evidence="2">
    <location>
        <begin position="136"/>
        <end position="528"/>
    </location>
</feature>
<dbReference type="InterPro" id="IPR008266">
    <property type="entry name" value="Tyr_kinase_AS"/>
</dbReference>
<dbReference type="EMBL" id="JANBOI010000651">
    <property type="protein sequence ID" value="KAJ1729231.1"/>
    <property type="molecule type" value="Genomic_DNA"/>
</dbReference>
<proteinExistence type="predicted"/>
<evidence type="ECO:0000256" key="1">
    <source>
        <dbReference type="SAM" id="MobiDB-lite"/>
    </source>
</evidence>
<dbReference type="PANTHER" id="PTHR38248">
    <property type="entry name" value="FUNK1 6"/>
    <property type="match status" value="1"/>
</dbReference>
<reference evidence="3" key="1">
    <citation type="submission" date="2022-07" db="EMBL/GenBank/DDBJ databases">
        <title>Phylogenomic reconstructions and comparative analyses of Kickxellomycotina fungi.</title>
        <authorList>
            <person name="Reynolds N.K."/>
            <person name="Stajich J.E."/>
            <person name="Barry K."/>
            <person name="Grigoriev I.V."/>
            <person name="Crous P."/>
            <person name="Smith M.E."/>
        </authorList>
    </citation>
    <scope>NUCLEOTIDE SEQUENCE</scope>
    <source>
        <strain evidence="3">BCRC 34381</strain>
    </source>
</reference>
<evidence type="ECO:0000313" key="3">
    <source>
        <dbReference type="EMBL" id="KAJ1729231.1"/>
    </source>
</evidence>